<dbReference type="RefSeq" id="XP_662107.1">
    <property type="nucleotide sequence ID" value="XM_657015.2"/>
</dbReference>
<name>Q5B4M7_EMENI</name>
<evidence type="ECO:0000313" key="1">
    <source>
        <dbReference type="EMBL" id="CBF77376.1"/>
    </source>
</evidence>
<evidence type="ECO:0000313" key="2">
    <source>
        <dbReference type="Proteomes" id="UP000000560"/>
    </source>
</evidence>
<dbReference type="GeneID" id="2872292"/>
<reference evidence="2" key="1">
    <citation type="journal article" date="2005" name="Nature">
        <title>Sequencing of Aspergillus nidulans and comparative analysis with A. fumigatus and A. oryzae.</title>
        <authorList>
            <person name="Galagan J.E."/>
            <person name="Calvo S.E."/>
            <person name="Cuomo C."/>
            <person name="Ma L.J."/>
            <person name="Wortman J.R."/>
            <person name="Batzoglou S."/>
            <person name="Lee S.I."/>
            <person name="Basturkmen M."/>
            <person name="Spevak C.C."/>
            <person name="Clutterbuck J."/>
            <person name="Kapitonov V."/>
            <person name="Jurka J."/>
            <person name="Scazzocchio C."/>
            <person name="Farman M."/>
            <person name="Butler J."/>
            <person name="Purcell S."/>
            <person name="Harris S."/>
            <person name="Braus G.H."/>
            <person name="Draht O."/>
            <person name="Busch S."/>
            <person name="D'Enfert C."/>
            <person name="Bouchier C."/>
            <person name="Goldman G.H."/>
            <person name="Bell-Pedersen D."/>
            <person name="Griffiths-Jones S."/>
            <person name="Doonan J.H."/>
            <person name="Yu J."/>
            <person name="Vienken K."/>
            <person name="Pain A."/>
            <person name="Freitag M."/>
            <person name="Selker E.U."/>
            <person name="Archer D.B."/>
            <person name="Penalva M.A."/>
            <person name="Oakley B.R."/>
            <person name="Momany M."/>
            <person name="Tanaka T."/>
            <person name="Kumagai T."/>
            <person name="Asai K."/>
            <person name="Machida M."/>
            <person name="Nierman W.C."/>
            <person name="Denning D.W."/>
            <person name="Caddick M."/>
            <person name="Hynes M."/>
            <person name="Paoletti M."/>
            <person name="Fischer R."/>
            <person name="Miller B."/>
            <person name="Dyer P."/>
            <person name="Sachs M.S."/>
            <person name="Osmani S.A."/>
            <person name="Birren B.W."/>
        </authorList>
    </citation>
    <scope>NUCLEOTIDE SEQUENCE [LARGE SCALE GENOMIC DNA]</scope>
    <source>
        <strain evidence="2">FGSC A4 / ATCC 38163 / CBS 112.46 / NRRL 194 / M139</strain>
    </source>
</reference>
<dbReference type="AlphaFoldDB" id="Q5B4M7"/>
<accession>Q5B4M7</accession>
<dbReference type="EMBL" id="BN001303">
    <property type="protein sequence ID" value="CBF77376.1"/>
    <property type="molecule type" value="Genomic_DNA"/>
</dbReference>
<accession>C8V8D0</accession>
<dbReference type="OMA" id="LESACWL"/>
<keyword evidence="2" id="KW-1185">Reference proteome</keyword>
<reference evidence="2" key="2">
    <citation type="journal article" date="2009" name="Fungal Genet. Biol.">
        <title>The 2008 update of the Aspergillus nidulans genome annotation: a community effort.</title>
        <authorList>
            <person name="Wortman J.R."/>
            <person name="Gilsenan J.M."/>
            <person name="Joardar V."/>
            <person name="Deegan J."/>
            <person name="Clutterbuck J."/>
            <person name="Andersen M.R."/>
            <person name="Archer D."/>
            <person name="Bencina M."/>
            <person name="Braus G."/>
            <person name="Coutinho P."/>
            <person name="von Dohren H."/>
            <person name="Doonan J."/>
            <person name="Driessen A.J."/>
            <person name="Durek P."/>
            <person name="Espeso E."/>
            <person name="Fekete E."/>
            <person name="Flipphi M."/>
            <person name="Estrada C.G."/>
            <person name="Geysens S."/>
            <person name="Goldman G."/>
            <person name="de Groot P.W."/>
            <person name="Hansen K."/>
            <person name="Harris S.D."/>
            <person name="Heinekamp T."/>
            <person name="Helmstaedt K."/>
            <person name="Henrissat B."/>
            <person name="Hofmann G."/>
            <person name="Homan T."/>
            <person name="Horio T."/>
            <person name="Horiuchi H."/>
            <person name="James S."/>
            <person name="Jones M."/>
            <person name="Karaffa L."/>
            <person name="Karanyi Z."/>
            <person name="Kato M."/>
            <person name="Keller N."/>
            <person name="Kelly D.E."/>
            <person name="Kiel J.A."/>
            <person name="Kim J.M."/>
            <person name="van der Klei I.J."/>
            <person name="Klis F.M."/>
            <person name="Kovalchuk A."/>
            <person name="Krasevec N."/>
            <person name="Kubicek C.P."/>
            <person name="Liu B."/>
            <person name="Maccabe A."/>
            <person name="Meyer V."/>
            <person name="Mirabito P."/>
            <person name="Miskei M."/>
            <person name="Mos M."/>
            <person name="Mullins J."/>
            <person name="Nelson D.R."/>
            <person name="Nielsen J."/>
            <person name="Oakley B.R."/>
            <person name="Osmani S.A."/>
            <person name="Pakula T."/>
            <person name="Paszewski A."/>
            <person name="Paulsen I."/>
            <person name="Pilsyk S."/>
            <person name="Pocsi I."/>
            <person name="Punt P.J."/>
            <person name="Ram A.F."/>
            <person name="Ren Q."/>
            <person name="Robellet X."/>
            <person name="Robson G."/>
            <person name="Seiboth B."/>
            <person name="van Solingen P."/>
            <person name="Specht T."/>
            <person name="Sun J."/>
            <person name="Taheri-Talesh N."/>
            <person name="Takeshita N."/>
            <person name="Ussery D."/>
            <person name="vanKuyk P.A."/>
            <person name="Visser H."/>
            <person name="van de Vondervoort P.J."/>
            <person name="de Vries R.P."/>
            <person name="Walton J."/>
            <person name="Xiang X."/>
            <person name="Xiong Y."/>
            <person name="Zeng A.P."/>
            <person name="Brandt B.W."/>
            <person name="Cornell M.J."/>
            <person name="van den Hondel C.A."/>
            <person name="Visser J."/>
            <person name="Oliver S.G."/>
            <person name="Turner G."/>
        </authorList>
    </citation>
    <scope>GENOME REANNOTATION</scope>
    <source>
        <strain evidence="2">FGSC A4 / ATCC 38163 / CBS 112.46 / NRRL 194 / M139</strain>
    </source>
</reference>
<sequence>MEVLGLYGRRLQSSSVAPATLQTGGQTENADKQSVQLLNHSVTQSLSESTSAPTDISDSSCATLYHGRTANPRDSRSLESACWLIGGGGTRKGRLHLSHPAWVPQGLSVPDDPAKAHSAHEGLAWHLLVENQDEGELEDGRRKRRMM</sequence>
<dbReference type="InParanoid" id="Q5B4M7"/>
<gene>
    <name evidence="1" type="ORF">ANIA_04503</name>
</gene>
<dbReference type="KEGG" id="ani:ANIA_04503"/>
<proteinExistence type="predicted"/>
<dbReference type="Proteomes" id="UP000000560">
    <property type="component" value="Chromosome III"/>
</dbReference>
<protein>
    <submittedName>
        <fullName evidence="1">Uncharacterized protein</fullName>
    </submittedName>
</protein>
<organism evidence="1 2">
    <name type="scientific">Emericella nidulans (strain FGSC A4 / ATCC 38163 / CBS 112.46 / NRRL 194 / M139)</name>
    <name type="common">Aspergillus nidulans</name>
    <dbReference type="NCBI Taxonomy" id="227321"/>
    <lineage>
        <taxon>Eukaryota</taxon>
        <taxon>Fungi</taxon>
        <taxon>Dikarya</taxon>
        <taxon>Ascomycota</taxon>
        <taxon>Pezizomycotina</taxon>
        <taxon>Eurotiomycetes</taxon>
        <taxon>Eurotiomycetidae</taxon>
        <taxon>Eurotiales</taxon>
        <taxon>Aspergillaceae</taxon>
        <taxon>Aspergillus</taxon>
        <taxon>Aspergillus subgen. Nidulantes</taxon>
    </lineage>
</organism>
<dbReference type="HOGENOM" id="CLU_1768025_0_0_1"/>